<organism evidence="10 11">
    <name type="scientific">Leucocoprinus leucothites</name>
    <dbReference type="NCBI Taxonomy" id="201217"/>
    <lineage>
        <taxon>Eukaryota</taxon>
        <taxon>Fungi</taxon>
        <taxon>Dikarya</taxon>
        <taxon>Basidiomycota</taxon>
        <taxon>Agaricomycotina</taxon>
        <taxon>Agaricomycetes</taxon>
        <taxon>Agaricomycetidae</taxon>
        <taxon>Agaricales</taxon>
        <taxon>Agaricineae</taxon>
        <taxon>Agaricaceae</taxon>
        <taxon>Leucocoprinus</taxon>
    </lineage>
</organism>
<dbReference type="EMBL" id="JAACJO010000001">
    <property type="protein sequence ID" value="KAF5363413.1"/>
    <property type="molecule type" value="Genomic_DNA"/>
</dbReference>
<dbReference type="Pfam" id="PF00004">
    <property type="entry name" value="AAA"/>
    <property type="match status" value="1"/>
</dbReference>
<protein>
    <recommendedName>
        <fullName evidence="9">AAA+ ATPase domain-containing protein</fullName>
    </recommendedName>
</protein>
<proteinExistence type="inferred from homology"/>
<feature type="compositionally biased region" description="Polar residues" evidence="8">
    <location>
        <begin position="46"/>
        <end position="59"/>
    </location>
</feature>
<feature type="compositionally biased region" description="Low complexity" evidence="8">
    <location>
        <begin position="1"/>
        <end position="13"/>
    </location>
</feature>
<name>A0A8H5LNA1_9AGAR</name>
<dbReference type="Proteomes" id="UP000559027">
    <property type="component" value="Unassembled WGS sequence"/>
</dbReference>
<dbReference type="PROSITE" id="PS00674">
    <property type="entry name" value="AAA"/>
    <property type="match status" value="1"/>
</dbReference>
<feature type="region of interest" description="Disordered" evidence="8">
    <location>
        <begin position="1"/>
        <end position="325"/>
    </location>
</feature>
<evidence type="ECO:0000256" key="3">
    <source>
        <dbReference type="ARBA" id="ARBA00022741"/>
    </source>
</evidence>
<evidence type="ECO:0000259" key="9">
    <source>
        <dbReference type="SMART" id="SM00382"/>
    </source>
</evidence>
<feature type="compositionally biased region" description="Basic and acidic residues" evidence="8">
    <location>
        <begin position="1125"/>
        <end position="1154"/>
    </location>
</feature>
<evidence type="ECO:0000256" key="7">
    <source>
        <dbReference type="ARBA" id="ARBA00023242"/>
    </source>
</evidence>
<dbReference type="GO" id="GO:0006337">
    <property type="term" value="P:nucleosome disassembly"/>
    <property type="evidence" value="ECO:0007669"/>
    <property type="project" value="TreeGrafter"/>
</dbReference>
<dbReference type="InterPro" id="IPR003593">
    <property type="entry name" value="AAA+_ATPase"/>
</dbReference>
<comment type="similarity">
    <text evidence="2">Belongs to the AAA ATPase family.</text>
</comment>
<evidence type="ECO:0000256" key="8">
    <source>
        <dbReference type="SAM" id="MobiDB-lite"/>
    </source>
</evidence>
<feature type="region of interest" description="Disordered" evidence="8">
    <location>
        <begin position="1320"/>
        <end position="1344"/>
    </location>
</feature>
<dbReference type="InterPro" id="IPR003959">
    <property type="entry name" value="ATPase_AAA_core"/>
</dbReference>
<evidence type="ECO:0000313" key="10">
    <source>
        <dbReference type="EMBL" id="KAF5363413.1"/>
    </source>
</evidence>
<evidence type="ECO:0000256" key="2">
    <source>
        <dbReference type="ARBA" id="ARBA00006914"/>
    </source>
</evidence>
<comment type="caution">
    <text evidence="10">The sequence shown here is derived from an EMBL/GenBank/DDBJ whole genome shotgun (WGS) entry which is preliminary data.</text>
</comment>
<dbReference type="FunFam" id="3.40.50.300:FF:000061">
    <property type="entry name" value="ATPase family, AAA domain-containing 2"/>
    <property type="match status" value="1"/>
</dbReference>
<evidence type="ECO:0000313" key="11">
    <source>
        <dbReference type="Proteomes" id="UP000559027"/>
    </source>
</evidence>
<feature type="compositionally biased region" description="Gly residues" evidence="8">
    <location>
        <begin position="281"/>
        <end position="290"/>
    </location>
</feature>
<dbReference type="GO" id="GO:0005634">
    <property type="term" value="C:nucleus"/>
    <property type="evidence" value="ECO:0007669"/>
    <property type="project" value="UniProtKB-SubCell"/>
</dbReference>
<sequence length="1527" mass="168767">MPSPDSTLLESSHPSPPPTTQPTQQTPLKIKIMPVLTRNRGKSDSIPPSGSEYNASEPSSAPPEMDHDGDEEPEKQTFVTKRGRKTKQASYKESEDEIDALGNGAENLFDDHIKVEQHHEADGDDEDEDAPPRRPARRSTRNLGDFVVDDEEDKADDFAGYALRRRTRKQVAPSKPPLPKKMTRDERYRQRLLKKEDDQYVDHSDPSSADADGSIDLNDDAMGTSDLEVTMEPEPEPEPEPEVDNDGKPYAFRQRQKINYAIPPPLEDMPRPAPPKANGNRNGGGRGGVGKGRKGPGWSASGAELGRWMGMGGDDSDSDYPARTPRKQPFGMNPFGAPAAGGMLAGDLAAAGTPSNLGKMGDAALADADPLGVNQNVTFDEVGGLDEHIHSLKEMTLLPLLYPEVFQRFDVTPPRGVLFHGPPGTGKTLLARALAASCRSNGRSISFFMRKGADCLSKWVGEAERQLRLLFEEAKNSQPSIIFFDEIDGLAPVRSSKQDQIHASIVSTLLALMDGMDGRGQVVVIGATNRPDAIDPALRRPGRFDREFYFPLPGMDAREKILGIMTKGWLGWGLGEADEQAREQSKERLKGLAKLTKGYGGADLRVRVIFSLCAGRVLSGIGGAPQALCTEAALNAVQRRYPQIYKSTERLLLKPETINVQLRDFMISIKKIAPSSARSSSSVANPLPQQFEPLLGDTLERVKESISKVLPLEKKLSALEEAEFEDEGGEDGALDREMFSQSMQTLRVYRPRILIHGAIGMGQNYVGAAALHHLEGYHIQTLELGTLLGDSTRTVEAAIVQLFVEAKRHQPSIIYIPSLLSWCAAVTETARSTVRAMLDTLSPTEPVLLLALIDGPYSELPHDVKQWFGYMKENRVLIRSPTEGQREAFFAPLISDIRRPPNQFPDGVKRKKRVLEELPIAPPLEPRKPTEAELALQAESDQRTITLLKYRLGPILTELKRKFKRFTKKASEEYNYDFSEPVVPQVEVTTTTTTTAMVTTATADAPAEAAPQTNGIIEVVDQEQQQQVMLNGHMDVDPAPIVALREPPLHDVDLEKMHVDLYRGRYLTPQDFLEDIMKIVHNTEIRAYEDMDRMYKAQAMLTATQVSIQEFDPVLKLECERMAVRERQRREEHRKIKEKEKEKEREKEKEEAATRRSTRIPGQTLEISITDPVQLERRLKRQRGGSAGSSHEGEEEGQGTNGDSGDPQERESKRSRMSTEDDGQDTLNVVGQTPAHARTVHFAMSTEVVEPMQSLQPTQYLHAAQVQPPLPVDQEHGQPTIVQEEPNAMIVDTPRSQAGFDPTLLNPLPPMDDVFTATRTSRTASPANNQPAPATSSSSVPAPTPMVYNPLAQPVPQPEFDFSSIVPVPPATTSAAGPTNGGDSNPFLVPPPAMDLAHGYRNPRTPSPRPHTPTPIRRTRTPEVISTAVAAAQGSPAPLPMIVERTPTPPLPDFHVDEMLLTGLRRQLADTTTLLNIEELEQLRATCLGSVWRHRMDWERDGLVRELMEQVKEFVEEVGDLDEAESS</sequence>
<reference evidence="10 11" key="1">
    <citation type="journal article" date="2020" name="ISME J.">
        <title>Uncovering the hidden diversity of litter-decomposition mechanisms in mushroom-forming fungi.</title>
        <authorList>
            <person name="Floudas D."/>
            <person name="Bentzer J."/>
            <person name="Ahren D."/>
            <person name="Johansson T."/>
            <person name="Persson P."/>
            <person name="Tunlid A."/>
        </authorList>
    </citation>
    <scope>NUCLEOTIDE SEQUENCE [LARGE SCALE GENOMIC DNA]</scope>
    <source>
        <strain evidence="10 11">CBS 146.42</strain>
    </source>
</reference>
<feature type="compositionally biased region" description="Acidic residues" evidence="8">
    <location>
        <begin position="229"/>
        <end position="244"/>
    </location>
</feature>
<dbReference type="GO" id="GO:0006334">
    <property type="term" value="P:nucleosome assembly"/>
    <property type="evidence" value="ECO:0007669"/>
    <property type="project" value="TreeGrafter"/>
</dbReference>
<keyword evidence="11" id="KW-1185">Reference proteome</keyword>
<feature type="domain" description="AAA+ ATPase" evidence="9">
    <location>
        <begin position="413"/>
        <end position="554"/>
    </location>
</feature>
<dbReference type="GO" id="GO:0005524">
    <property type="term" value="F:ATP binding"/>
    <property type="evidence" value="ECO:0007669"/>
    <property type="project" value="UniProtKB-KW"/>
</dbReference>
<dbReference type="GO" id="GO:0045815">
    <property type="term" value="P:transcription initiation-coupled chromatin remodeling"/>
    <property type="evidence" value="ECO:0007669"/>
    <property type="project" value="TreeGrafter"/>
</dbReference>
<dbReference type="SMART" id="SM00382">
    <property type="entry name" value="AAA"/>
    <property type="match status" value="1"/>
</dbReference>
<dbReference type="Gene3D" id="1.10.8.60">
    <property type="match status" value="1"/>
</dbReference>
<gene>
    <name evidence="10" type="ORF">D9756_001079</name>
</gene>
<feature type="compositionally biased region" description="Pro residues" evidence="8">
    <location>
        <begin position="262"/>
        <end position="275"/>
    </location>
</feature>
<dbReference type="InterPro" id="IPR003960">
    <property type="entry name" value="ATPase_AAA_CS"/>
</dbReference>
<accession>A0A8H5LNA1</accession>
<comment type="subcellular location">
    <subcellularLocation>
        <location evidence="1">Nucleus</location>
    </subcellularLocation>
</comment>
<feature type="compositionally biased region" description="Basic and acidic residues" evidence="8">
    <location>
        <begin position="1207"/>
        <end position="1219"/>
    </location>
</feature>
<dbReference type="InterPro" id="IPR045199">
    <property type="entry name" value="ATAD2-like"/>
</dbReference>
<feature type="compositionally biased region" description="Basic and acidic residues" evidence="8">
    <location>
        <begin position="182"/>
        <end position="205"/>
    </location>
</feature>
<keyword evidence="7" id="KW-0539">Nucleus</keyword>
<dbReference type="OrthoDB" id="5421at2759"/>
<feature type="compositionally biased region" description="Basic and acidic residues" evidence="8">
    <location>
        <begin position="109"/>
        <end position="121"/>
    </location>
</feature>
<keyword evidence="6" id="KW-0103">Bromodomain</keyword>
<keyword evidence="4" id="KW-0378">Hydrolase</keyword>
<dbReference type="GO" id="GO:0016887">
    <property type="term" value="F:ATP hydrolysis activity"/>
    <property type="evidence" value="ECO:0007669"/>
    <property type="project" value="InterPro"/>
</dbReference>
<feature type="region of interest" description="Disordered" evidence="8">
    <location>
        <begin position="1125"/>
        <end position="1228"/>
    </location>
</feature>
<evidence type="ECO:0000256" key="1">
    <source>
        <dbReference type="ARBA" id="ARBA00004123"/>
    </source>
</evidence>
<dbReference type="Gene3D" id="3.40.50.300">
    <property type="entry name" value="P-loop containing nucleotide triphosphate hydrolases"/>
    <property type="match status" value="1"/>
</dbReference>
<keyword evidence="5" id="KW-0067">ATP-binding</keyword>
<feature type="compositionally biased region" description="Low complexity" evidence="8">
    <location>
        <begin position="1320"/>
        <end position="1341"/>
    </location>
</feature>
<dbReference type="PANTHER" id="PTHR23069:SF0">
    <property type="entry name" value="TAT-BINDING HOMOLOG 7"/>
    <property type="match status" value="1"/>
</dbReference>
<dbReference type="InterPro" id="IPR027417">
    <property type="entry name" value="P-loop_NTPase"/>
</dbReference>
<dbReference type="GO" id="GO:0003682">
    <property type="term" value="F:chromatin binding"/>
    <property type="evidence" value="ECO:0007669"/>
    <property type="project" value="TreeGrafter"/>
</dbReference>
<dbReference type="PANTHER" id="PTHR23069">
    <property type="entry name" value="AAA DOMAIN-CONTAINING"/>
    <property type="match status" value="1"/>
</dbReference>
<dbReference type="FunFam" id="3.40.50.300:FF:001218">
    <property type="entry name" value="AAA family ATPase, putative"/>
    <property type="match status" value="1"/>
</dbReference>
<evidence type="ECO:0000256" key="6">
    <source>
        <dbReference type="ARBA" id="ARBA00023117"/>
    </source>
</evidence>
<keyword evidence="3" id="KW-0547">Nucleotide-binding</keyword>
<evidence type="ECO:0000256" key="4">
    <source>
        <dbReference type="ARBA" id="ARBA00022801"/>
    </source>
</evidence>
<dbReference type="SUPFAM" id="SSF52540">
    <property type="entry name" value="P-loop containing nucleoside triphosphate hydrolases"/>
    <property type="match status" value="2"/>
</dbReference>
<dbReference type="GO" id="GO:0042393">
    <property type="term" value="F:histone binding"/>
    <property type="evidence" value="ECO:0007669"/>
    <property type="project" value="TreeGrafter"/>
</dbReference>
<evidence type="ECO:0000256" key="5">
    <source>
        <dbReference type="ARBA" id="ARBA00022840"/>
    </source>
</evidence>